<evidence type="ECO:0008006" key="4">
    <source>
        <dbReference type="Google" id="ProtNLM"/>
    </source>
</evidence>
<dbReference type="KEGG" id="tro:trd_1510"/>
<proteinExistence type="predicted"/>
<feature type="transmembrane region" description="Helical" evidence="1">
    <location>
        <begin position="94"/>
        <end position="117"/>
    </location>
</feature>
<name>B9KZP0_THERP</name>
<keyword evidence="1" id="KW-1133">Transmembrane helix</keyword>
<organism evidence="2 3">
    <name type="scientific">Thermomicrobium roseum (strain ATCC 27502 / DSM 5159 / P-2)</name>
    <dbReference type="NCBI Taxonomy" id="309801"/>
    <lineage>
        <taxon>Bacteria</taxon>
        <taxon>Pseudomonadati</taxon>
        <taxon>Thermomicrobiota</taxon>
        <taxon>Thermomicrobia</taxon>
        <taxon>Thermomicrobiales</taxon>
        <taxon>Thermomicrobiaceae</taxon>
        <taxon>Thermomicrobium</taxon>
    </lineage>
</organism>
<feature type="transmembrane region" description="Helical" evidence="1">
    <location>
        <begin position="124"/>
        <end position="146"/>
    </location>
</feature>
<keyword evidence="1" id="KW-0812">Transmembrane</keyword>
<sequence>MQLVSFALVVLSVRAIVRAWRARHQLFAEPVTAQQLAVLVELALFVLVPISVLAHELGHAVAVWLSGGRVIGFGYLLFLGWVEYTGVTNPIAQFWIASSGNLVSLFLALVAIGAGLFAPLRRPVAALLLPAGGMILATTLVFYPALDLASGLRGDWTQLYSGPRSAALVLGVLHGALLLTGFAVWRSRWLRWRVSARIGRPWRLDEHDRRLLAWRQLAETAEELGKHDASLAVSVQENGGRPELHLSWRGAKGQRSLRARIGERPDVLEVEALAGQPPALRASWRALVPPEALFAGPSPFPALLHRLRAAADALEPVGEE</sequence>
<dbReference type="eggNOG" id="COG1994">
    <property type="taxonomic scope" value="Bacteria"/>
</dbReference>
<evidence type="ECO:0000313" key="2">
    <source>
        <dbReference type="EMBL" id="ACM05495.1"/>
    </source>
</evidence>
<keyword evidence="1" id="KW-0472">Membrane</keyword>
<dbReference type="Proteomes" id="UP000000447">
    <property type="component" value="Chromosome"/>
</dbReference>
<evidence type="ECO:0000256" key="1">
    <source>
        <dbReference type="SAM" id="Phobius"/>
    </source>
</evidence>
<dbReference type="HOGENOM" id="CLU_868595_0_0_0"/>
<feature type="transmembrane region" description="Helical" evidence="1">
    <location>
        <begin position="61"/>
        <end position="82"/>
    </location>
</feature>
<reference evidence="2 3" key="1">
    <citation type="journal article" date="2009" name="PLoS ONE">
        <title>Complete genome sequence of the aerobic CO-oxidizing thermophile Thermomicrobium roseum.</title>
        <authorList>
            <person name="Wu D."/>
            <person name="Raymond J."/>
            <person name="Wu M."/>
            <person name="Chatterji S."/>
            <person name="Ren Q."/>
            <person name="Graham J.E."/>
            <person name="Bryant D.A."/>
            <person name="Robb F."/>
            <person name="Colman A."/>
            <person name="Tallon L.J."/>
            <person name="Badger J.H."/>
            <person name="Madupu R."/>
            <person name="Ward N.L."/>
            <person name="Eisen J.A."/>
        </authorList>
    </citation>
    <scope>NUCLEOTIDE SEQUENCE [LARGE SCALE GENOMIC DNA]</scope>
    <source>
        <strain evidence="3">ATCC 27502 / DSM 5159 / P-2</strain>
    </source>
</reference>
<dbReference type="STRING" id="309801.trd_1510"/>
<keyword evidence="3" id="KW-1185">Reference proteome</keyword>
<feature type="transmembrane region" description="Helical" evidence="1">
    <location>
        <begin position="35"/>
        <end position="54"/>
    </location>
</feature>
<gene>
    <name evidence="2" type="ordered locus">trd_1510</name>
</gene>
<feature type="transmembrane region" description="Helical" evidence="1">
    <location>
        <begin position="166"/>
        <end position="185"/>
    </location>
</feature>
<dbReference type="EMBL" id="CP001275">
    <property type="protein sequence ID" value="ACM05495.1"/>
    <property type="molecule type" value="Genomic_DNA"/>
</dbReference>
<accession>B9KZP0</accession>
<evidence type="ECO:0000313" key="3">
    <source>
        <dbReference type="Proteomes" id="UP000000447"/>
    </source>
</evidence>
<dbReference type="AlphaFoldDB" id="B9KZP0"/>
<protein>
    <recommendedName>
        <fullName evidence="4">M50 family peptidase</fullName>
    </recommendedName>
</protein>